<organism evidence="2 3">
    <name type="scientific">Embleya hyalina</name>
    <dbReference type="NCBI Taxonomy" id="516124"/>
    <lineage>
        <taxon>Bacteria</taxon>
        <taxon>Bacillati</taxon>
        <taxon>Actinomycetota</taxon>
        <taxon>Actinomycetes</taxon>
        <taxon>Kitasatosporales</taxon>
        <taxon>Streptomycetaceae</taxon>
        <taxon>Embleya</taxon>
    </lineage>
</organism>
<dbReference type="CDD" id="cd23763">
    <property type="entry name" value="ASKHA_ATPase_ROK"/>
    <property type="match status" value="1"/>
</dbReference>
<dbReference type="OrthoDB" id="37575at2"/>
<dbReference type="InterPro" id="IPR036388">
    <property type="entry name" value="WH-like_DNA-bd_sf"/>
</dbReference>
<keyword evidence="2" id="KW-0418">Kinase</keyword>
<dbReference type="GO" id="GO:0016301">
    <property type="term" value="F:kinase activity"/>
    <property type="evidence" value="ECO:0007669"/>
    <property type="project" value="UniProtKB-KW"/>
</dbReference>
<dbReference type="InterPro" id="IPR043129">
    <property type="entry name" value="ATPase_NBD"/>
</dbReference>
<evidence type="ECO:0000313" key="2">
    <source>
        <dbReference type="EMBL" id="GCD94643.1"/>
    </source>
</evidence>
<dbReference type="SUPFAM" id="SSF53067">
    <property type="entry name" value="Actin-like ATPase domain"/>
    <property type="match status" value="1"/>
</dbReference>
<dbReference type="Gene3D" id="1.10.10.10">
    <property type="entry name" value="Winged helix-like DNA-binding domain superfamily/Winged helix DNA-binding domain"/>
    <property type="match status" value="1"/>
</dbReference>
<comment type="similarity">
    <text evidence="1">Belongs to the ROK (NagC/XylR) family.</text>
</comment>
<sequence length="404" mass="41823">MAETADARWANRSSLLAVLLAGGRHSRAGLTQQTGLSAATVSRVVEGLLDEGLVREGAVLQTGRRGRQGVVIEVAAERGVAVGVDLGGTTCRFLATDLLGRSPRYHEEPTPRHLAADHLADWLAERVRALYAAAGAAAARPDAAAPDVLRAGVIGLPGAVAADGLGVRGATNLPQIEGDLFTRRLRRALEGTVAFGNDADLALEGELRHGAARTAETAVMFTVGAGFGAGVAVDRHIRGGPTGLVGEFGFLPVDSDDHTVEELVGAEGLMRAAREAGLDVATAADVFTATAPAARAVVERFERALGIALTAVTIAYEPELVVLGGRVSASIDTAMTTRLRERVRRRLPACPELVHSELADLAGALGAVSRGLTALRGRFDVAPDAAAAVRADLDLAALLTPRSH</sequence>
<dbReference type="InterPro" id="IPR036390">
    <property type="entry name" value="WH_DNA-bd_sf"/>
</dbReference>
<accession>A0A401YJ58</accession>
<dbReference type="SUPFAM" id="SSF46785">
    <property type="entry name" value="Winged helix' DNA-binding domain"/>
    <property type="match status" value="1"/>
</dbReference>
<evidence type="ECO:0000256" key="1">
    <source>
        <dbReference type="ARBA" id="ARBA00006479"/>
    </source>
</evidence>
<reference evidence="2 3" key="1">
    <citation type="submission" date="2018-12" db="EMBL/GenBank/DDBJ databases">
        <title>Draft genome sequence of Embleya hyalina NBRC 13850T.</title>
        <authorList>
            <person name="Komaki H."/>
            <person name="Hosoyama A."/>
            <person name="Kimura A."/>
            <person name="Ichikawa N."/>
            <person name="Tamura T."/>
        </authorList>
    </citation>
    <scope>NUCLEOTIDE SEQUENCE [LARGE SCALE GENOMIC DNA]</scope>
    <source>
        <strain evidence="2 3">NBRC 13850</strain>
    </source>
</reference>
<proteinExistence type="inferred from homology"/>
<name>A0A401YJ58_9ACTN</name>
<keyword evidence="2" id="KW-0808">Transferase</keyword>
<keyword evidence="3" id="KW-1185">Reference proteome</keyword>
<evidence type="ECO:0000313" key="3">
    <source>
        <dbReference type="Proteomes" id="UP000286931"/>
    </source>
</evidence>
<dbReference type="Pfam" id="PF00480">
    <property type="entry name" value="ROK"/>
    <property type="match status" value="1"/>
</dbReference>
<dbReference type="EMBL" id="BIFH01000016">
    <property type="protein sequence ID" value="GCD94643.1"/>
    <property type="molecule type" value="Genomic_DNA"/>
</dbReference>
<dbReference type="PANTHER" id="PTHR18964">
    <property type="entry name" value="ROK (REPRESSOR, ORF, KINASE) FAMILY"/>
    <property type="match status" value="1"/>
</dbReference>
<dbReference type="RefSeq" id="WP_126637170.1">
    <property type="nucleotide sequence ID" value="NZ_BIFH01000016.1"/>
</dbReference>
<gene>
    <name evidence="2" type="ORF">EHYA_02312</name>
</gene>
<dbReference type="InterPro" id="IPR000600">
    <property type="entry name" value="ROK"/>
</dbReference>
<comment type="caution">
    <text evidence="2">The sequence shown here is derived from an EMBL/GenBank/DDBJ whole genome shotgun (WGS) entry which is preliminary data.</text>
</comment>
<dbReference type="AlphaFoldDB" id="A0A401YJ58"/>
<dbReference type="Proteomes" id="UP000286931">
    <property type="component" value="Unassembled WGS sequence"/>
</dbReference>
<dbReference type="PANTHER" id="PTHR18964:SF149">
    <property type="entry name" value="BIFUNCTIONAL UDP-N-ACETYLGLUCOSAMINE 2-EPIMERASE_N-ACETYLMANNOSAMINE KINASE"/>
    <property type="match status" value="1"/>
</dbReference>
<dbReference type="Gene3D" id="3.30.420.40">
    <property type="match status" value="2"/>
</dbReference>
<protein>
    <submittedName>
        <fullName evidence="2">Sugar kinase</fullName>
    </submittedName>
</protein>